<dbReference type="PANTHER" id="PTHR45526">
    <property type="entry name" value="TRANSCRIPTIONAL REGULATORY PROTEIN DPIA"/>
    <property type="match status" value="1"/>
</dbReference>
<dbReference type="InterPro" id="IPR011006">
    <property type="entry name" value="CheY-like_superfamily"/>
</dbReference>
<dbReference type="SUPFAM" id="SSF46785">
    <property type="entry name" value="Winged helix' DNA-binding domain"/>
    <property type="match status" value="1"/>
</dbReference>
<dbReference type="InterPro" id="IPR001789">
    <property type="entry name" value="Sig_transdc_resp-reg_receiver"/>
</dbReference>
<evidence type="ECO:0000256" key="1">
    <source>
        <dbReference type="PROSITE-ProRule" id="PRU00169"/>
    </source>
</evidence>
<organism evidence="4 5">
    <name type="scientific">Limnochorda pilosa</name>
    <dbReference type="NCBI Taxonomy" id="1555112"/>
    <lineage>
        <taxon>Bacteria</taxon>
        <taxon>Bacillati</taxon>
        <taxon>Bacillota</taxon>
        <taxon>Limnochordia</taxon>
        <taxon>Limnochordales</taxon>
        <taxon>Limnochordaceae</taxon>
        <taxon>Limnochorda</taxon>
    </lineage>
</organism>
<feature type="compositionally biased region" description="Basic and acidic residues" evidence="2">
    <location>
        <begin position="127"/>
        <end position="136"/>
    </location>
</feature>
<dbReference type="AlphaFoldDB" id="A0A0K2SGR3"/>
<dbReference type="EMBL" id="AP014924">
    <property type="protein sequence ID" value="BAS26301.1"/>
    <property type="molecule type" value="Genomic_DNA"/>
</dbReference>
<dbReference type="STRING" id="1555112.LIP_0444"/>
<dbReference type="Pfam" id="PF09339">
    <property type="entry name" value="HTH_IclR"/>
    <property type="match status" value="1"/>
</dbReference>
<dbReference type="InterPro" id="IPR051271">
    <property type="entry name" value="2C-system_Tx_regulators"/>
</dbReference>
<dbReference type="KEGG" id="lpil:LIP_0444"/>
<dbReference type="GO" id="GO:0006355">
    <property type="term" value="P:regulation of DNA-templated transcription"/>
    <property type="evidence" value="ECO:0007669"/>
    <property type="project" value="InterPro"/>
</dbReference>
<feature type="region of interest" description="Disordered" evidence="2">
    <location>
        <begin position="127"/>
        <end position="154"/>
    </location>
</feature>
<gene>
    <name evidence="4" type="ORF">LIP_0444</name>
</gene>
<accession>A0A0K2SGR3</accession>
<dbReference type="Proteomes" id="UP000065807">
    <property type="component" value="Chromosome"/>
</dbReference>
<dbReference type="RefSeq" id="WP_068133731.1">
    <property type="nucleotide sequence ID" value="NZ_AP014924.1"/>
</dbReference>
<evidence type="ECO:0000259" key="3">
    <source>
        <dbReference type="PROSITE" id="PS50110"/>
    </source>
</evidence>
<dbReference type="SMART" id="SM00448">
    <property type="entry name" value="REC"/>
    <property type="match status" value="1"/>
</dbReference>
<keyword evidence="5" id="KW-1185">Reference proteome</keyword>
<sequence length="224" mass="24871">MAGESRRPLLAAIDDDPGIRYTLRSIARHAGWIMVTFPQGTTALRWLARRRPDILIIDYHLPGENGLALTRTLRQMDPELPIVVLTVDERQELADAFWEAGARDFALKPIRAPDLLARLRVHLERRREAGEARESAPRTPAGPSAGGAGSENLPKGMQQATMEAVIRILTKAPGGVAVQDVAEAGGFAPATAYRYLRHLEARRQVRVSLEYQAVGRPKKVYRLR</sequence>
<dbReference type="Gene3D" id="1.10.10.10">
    <property type="entry name" value="Winged helix-like DNA-binding domain superfamily/Winged helix DNA-binding domain"/>
    <property type="match status" value="1"/>
</dbReference>
<reference evidence="5" key="1">
    <citation type="submission" date="2015-07" db="EMBL/GenBank/DDBJ databases">
        <title>Complete genome sequence and phylogenetic analysis of Limnochorda pilosa.</title>
        <authorList>
            <person name="Watanabe M."/>
            <person name="Kojima H."/>
            <person name="Fukui M."/>
        </authorList>
    </citation>
    <scope>NUCLEOTIDE SEQUENCE [LARGE SCALE GENOMIC DNA]</scope>
    <source>
        <strain evidence="5">HC45</strain>
    </source>
</reference>
<dbReference type="SUPFAM" id="SSF52172">
    <property type="entry name" value="CheY-like"/>
    <property type="match status" value="1"/>
</dbReference>
<dbReference type="Pfam" id="PF00072">
    <property type="entry name" value="Response_reg"/>
    <property type="match status" value="1"/>
</dbReference>
<feature type="domain" description="Response regulatory" evidence="3">
    <location>
        <begin position="9"/>
        <end position="123"/>
    </location>
</feature>
<proteinExistence type="predicted"/>
<evidence type="ECO:0000313" key="5">
    <source>
        <dbReference type="Proteomes" id="UP000065807"/>
    </source>
</evidence>
<dbReference type="PROSITE" id="PS50110">
    <property type="entry name" value="RESPONSE_REGULATORY"/>
    <property type="match status" value="1"/>
</dbReference>
<dbReference type="InterPro" id="IPR036388">
    <property type="entry name" value="WH-like_DNA-bd_sf"/>
</dbReference>
<keyword evidence="1" id="KW-0597">Phosphoprotein</keyword>
<dbReference type="OrthoDB" id="9759232at2"/>
<evidence type="ECO:0000256" key="2">
    <source>
        <dbReference type="SAM" id="MobiDB-lite"/>
    </source>
</evidence>
<evidence type="ECO:0000313" key="4">
    <source>
        <dbReference type="EMBL" id="BAS26301.1"/>
    </source>
</evidence>
<reference evidence="5" key="2">
    <citation type="journal article" date="2016" name="Int. J. Syst. Evol. Microbiol.">
        <title>Complete genome sequence and cell structure of Limnochorda pilosa, a Gram-negative spore-former within the phylum Firmicutes.</title>
        <authorList>
            <person name="Watanabe M."/>
            <person name="Kojima H."/>
            <person name="Fukui M."/>
        </authorList>
    </citation>
    <scope>NUCLEOTIDE SEQUENCE [LARGE SCALE GENOMIC DNA]</scope>
    <source>
        <strain evidence="5">HC45</strain>
    </source>
</reference>
<dbReference type="Gene3D" id="3.40.50.2300">
    <property type="match status" value="1"/>
</dbReference>
<dbReference type="GO" id="GO:0000156">
    <property type="term" value="F:phosphorelay response regulator activity"/>
    <property type="evidence" value="ECO:0007669"/>
    <property type="project" value="TreeGrafter"/>
</dbReference>
<protein>
    <submittedName>
        <fullName evidence="4">Response regulator</fullName>
    </submittedName>
</protein>
<dbReference type="InterPro" id="IPR005471">
    <property type="entry name" value="Tscrpt_reg_IclR_N"/>
</dbReference>
<name>A0A0K2SGR3_LIMPI</name>
<feature type="modified residue" description="4-aspartylphosphate" evidence="1">
    <location>
        <position position="58"/>
    </location>
</feature>
<dbReference type="CDD" id="cd00156">
    <property type="entry name" value="REC"/>
    <property type="match status" value="1"/>
</dbReference>
<dbReference type="PANTHER" id="PTHR45526:SF1">
    <property type="entry name" value="TRANSCRIPTIONAL REGULATORY PROTEIN DCUR-RELATED"/>
    <property type="match status" value="1"/>
</dbReference>
<dbReference type="GO" id="GO:0003677">
    <property type="term" value="F:DNA binding"/>
    <property type="evidence" value="ECO:0007669"/>
    <property type="project" value="InterPro"/>
</dbReference>
<dbReference type="InterPro" id="IPR036390">
    <property type="entry name" value="WH_DNA-bd_sf"/>
</dbReference>